<keyword evidence="8" id="KW-0479">Metal-binding</keyword>
<dbReference type="PANTHER" id="PTHR30455">
    <property type="entry name" value="TRANSCRIPTIONAL REPRESSOR NRDR"/>
    <property type="match status" value="1"/>
</dbReference>
<dbReference type="NCBIfam" id="TIGR00244">
    <property type="entry name" value="transcriptional regulator NrdR"/>
    <property type="match status" value="1"/>
</dbReference>
<evidence type="ECO:0000256" key="6">
    <source>
        <dbReference type="ARBA" id="ARBA00023125"/>
    </source>
</evidence>
<comment type="similarity">
    <text evidence="8">Belongs to the NrdR family.</text>
</comment>
<keyword evidence="6 8" id="KW-0238">DNA-binding</keyword>
<dbReference type="InterPro" id="IPR005144">
    <property type="entry name" value="ATP-cone_dom"/>
</dbReference>
<feature type="zinc finger region" evidence="8">
    <location>
        <begin position="3"/>
        <end position="34"/>
    </location>
</feature>
<dbReference type="InterPro" id="IPR055173">
    <property type="entry name" value="NrdR-like_N"/>
</dbReference>
<evidence type="ECO:0000313" key="11">
    <source>
        <dbReference type="Proteomes" id="UP001201273"/>
    </source>
</evidence>
<dbReference type="RefSeq" id="WP_232802219.1">
    <property type="nucleotide sequence ID" value="NZ_CP170335.1"/>
</dbReference>
<dbReference type="PANTHER" id="PTHR30455:SF2">
    <property type="entry name" value="TRANSCRIPTIONAL REPRESSOR NRDR"/>
    <property type="match status" value="1"/>
</dbReference>
<gene>
    <name evidence="8 10" type="primary">nrdR</name>
    <name evidence="10" type="ORF">K6Y31_13935</name>
</gene>
<proteinExistence type="inferred from homology"/>
<keyword evidence="7 8" id="KW-0804">Transcription</keyword>
<dbReference type="HAMAP" id="MF_00440">
    <property type="entry name" value="NrdR"/>
    <property type="match status" value="1"/>
</dbReference>
<organism evidence="10 11">
    <name type="scientific">Motilimonas cestriensis</name>
    <dbReference type="NCBI Taxonomy" id="2742685"/>
    <lineage>
        <taxon>Bacteria</taxon>
        <taxon>Pseudomonadati</taxon>
        <taxon>Pseudomonadota</taxon>
        <taxon>Gammaproteobacteria</taxon>
        <taxon>Alteromonadales</taxon>
        <taxon>Alteromonadales genera incertae sedis</taxon>
        <taxon>Motilimonas</taxon>
    </lineage>
</organism>
<evidence type="ECO:0000256" key="3">
    <source>
        <dbReference type="ARBA" id="ARBA00022771"/>
    </source>
</evidence>
<comment type="cofactor">
    <cofactor evidence="8">
        <name>Zn(2+)</name>
        <dbReference type="ChEBI" id="CHEBI:29105"/>
    </cofactor>
    <text evidence="8">Binds 1 zinc ion.</text>
</comment>
<evidence type="ECO:0000256" key="1">
    <source>
        <dbReference type="ARBA" id="ARBA00022491"/>
    </source>
</evidence>
<evidence type="ECO:0000256" key="5">
    <source>
        <dbReference type="ARBA" id="ARBA00023015"/>
    </source>
</evidence>
<keyword evidence="5 8" id="KW-0805">Transcription regulation</keyword>
<comment type="function">
    <text evidence="8">Negatively regulates transcription of bacterial ribonucleotide reductase nrd genes and operons by binding to NrdR-boxes.</text>
</comment>
<keyword evidence="11" id="KW-1185">Reference proteome</keyword>
<dbReference type="EMBL" id="JAIMJA010000014">
    <property type="protein sequence ID" value="MCE2595909.1"/>
    <property type="molecule type" value="Genomic_DNA"/>
</dbReference>
<dbReference type="Pfam" id="PF03477">
    <property type="entry name" value="ATP-cone"/>
    <property type="match status" value="1"/>
</dbReference>
<dbReference type="InterPro" id="IPR003796">
    <property type="entry name" value="RNR_NrdR-like"/>
</dbReference>
<evidence type="ECO:0000256" key="2">
    <source>
        <dbReference type="ARBA" id="ARBA00022741"/>
    </source>
</evidence>
<dbReference type="PROSITE" id="PS51161">
    <property type="entry name" value="ATP_CONE"/>
    <property type="match status" value="1"/>
</dbReference>
<evidence type="ECO:0000256" key="4">
    <source>
        <dbReference type="ARBA" id="ARBA00022840"/>
    </source>
</evidence>
<sequence length="149" mass="17065">MHCPFCGVQDTKVIDSRLVSDGHQVRRRRECNQCKERFTTFESAELVMPRIIKSDGSREPFNEDKLMGGVHRALEKRPVSTEAVDKAVNQIMSQLRATGEREVPSKMLGELVMEALKNLDKVAYVRFASVYRSFKDVKEFGEEIAKLEK</sequence>
<evidence type="ECO:0000259" key="9">
    <source>
        <dbReference type="PROSITE" id="PS51161"/>
    </source>
</evidence>
<keyword evidence="2 8" id="KW-0547">Nucleotide-binding</keyword>
<dbReference type="Pfam" id="PF22811">
    <property type="entry name" value="Zn_ribbon_NrdR"/>
    <property type="match status" value="1"/>
</dbReference>
<evidence type="ECO:0000313" key="10">
    <source>
        <dbReference type="EMBL" id="MCE2595909.1"/>
    </source>
</evidence>
<keyword evidence="4 8" id="KW-0067">ATP-binding</keyword>
<comment type="caution">
    <text evidence="10">The sequence shown here is derived from an EMBL/GenBank/DDBJ whole genome shotgun (WGS) entry which is preliminary data.</text>
</comment>
<protein>
    <recommendedName>
        <fullName evidence="8">Transcriptional repressor NrdR</fullName>
    </recommendedName>
</protein>
<evidence type="ECO:0000256" key="7">
    <source>
        <dbReference type="ARBA" id="ARBA00023163"/>
    </source>
</evidence>
<keyword evidence="1 8" id="KW-0678">Repressor</keyword>
<keyword evidence="8" id="KW-0862">Zinc</keyword>
<keyword evidence="3 8" id="KW-0863">Zinc-finger</keyword>
<reference evidence="10 11" key="1">
    <citation type="journal article" date="2022" name="Environ. Microbiol. Rep.">
        <title>Eco-phylogenetic analyses reveal divergent evolution of vitamin B12 metabolism in the marine bacterial family 'Psychromonadaceae'.</title>
        <authorList>
            <person name="Jin X."/>
            <person name="Yang Y."/>
            <person name="Cao H."/>
            <person name="Gao B."/>
            <person name="Zhao Z."/>
        </authorList>
    </citation>
    <scope>NUCLEOTIDE SEQUENCE [LARGE SCALE GENOMIC DNA]</scope>
    <source>
        <strain evidence="10 11">MKS20</strain>
    </source>
</reference>
<name>A0ABS8WEC3_9GAMM</name>
<accession>A0ABS8WEC3</accession>
<feature type="domain" description="ATP-cone" evidence="9">
    <location>
        <begin position="49"/>
        <end position="139"/>
    </location>
</feature>
<dbReference type="Proteomes" id="UP001201273">
    <property type="component" value="Unassembled WGS sequence"/>
</dbReference>
<evidence type="ECO:0000256" key="8">
    <source>
        <dbReference type="HAMAP-Rule" id="MF_00440"/>
    </source>
</evidence>